<dbReference type="Proteomes" id="UP000191691">
    <property type="component" value="Unassembled WGS sequence"/>
</dbReference>
<name>A0A1V6X2J0_PENNA</name>
<evidence type="ECO:0000313" key="2">
    <source>
        <dbReference type="Proteomes" id="UP000191691"/>
    </source>
</evidence>
<proteinExistence type="predicted"/>
<sequence length="169" mass="18855">MHERKDRNSLPFFVPRLGHQKISPRGYSTPVSALHKATAYILFLAPSLQTTHHTLAGVNQNSGQIKEQPIATVKHPCGVIYSRTGDKKTKVAGSTTRAPSRLPPQPHRLHIMMDVRRPHREVSPHHNCAISCRRWFVMRIWLSEVARCTQGGLFEAAAGECDGLDTTSC</sequence>
<evidence type="ECO:0000313" key="1">
    <source>
        <dbReference type="EMBL" id="OQE69362.1"/>
    </source>
</evidence>
<protein>
    <submittedName>
        <fullName evidence="1">Uncharacterized protein</fullName>
    </submittedName>
</protein>
<dbReference type="AlphaFoldDB" id="A0A1V6X2J0"/>
<keyword evidence="2" id="KW-1185">Reference proteome</keyword>
<comment type="caution">
    <text evidence="1">The sequence shown here is derived from an EMBL/GenBank/DDBJ whole genome shotgun (WGS) entry which is preliminary data.</text>
</comment>
<gene>
    <name evidence="1" type="ORF">PENNAL_c0137G02948</name>
</gene>
<organism evidence="1 2">
    <name type="scientific">Penicillium nalgiovense</name>
    <dbReference type="NCBI Taxonomy" id="60175"/>
    <lineage>
        <taxon>Eukaryota</taxon>
        <taxon>Fungi</taxon>
        <taxon>Dikarya</taxon>
        <taxon>Ascomycota</taxon>
        <taxon>Pezizomycotina</taxon>
        <taxon>Eurotiomycetes</taxon>
        <taxon>Eurotiomycetidae</taxon>
        <taxon>Eurotiales</taxon>
        <taxon>Aspergillaceae</taxon>
        <taxon>Penicillium</taxon>
    </lineage>
</organism>
<dbReference type="EMBL" id="MOOB01000137">
    <property type="protein sequence ID" value="OQE69362.1"/>
    <property type="molecule type" value="Genomic_DNA"/>
</dbReference>
<accession>A0A1V6X2J0</accession>
<reference evidence="2" key="1">
    <citation type="journal article" date="2017" name="Nat. Microbiol.">
        <title>Global analysis of biosynthetic gene clusters reveals vast potential of secondary metabolite production in Penicillium species.</title>
        <authorList>
            <person name="Nielsen J.C."/>
            <person name="Grijseels S."/>
            <person name="Prigent S."/>
            <person name="Ji B."/>
            <person name="Dainat J."/>
            <person name="Nielsen K.F."/>
            <person name="Frisvad J.C."/>
            <person name="Workman M."/>
            <person name="Nielsen J."/>
        </authorList>
    </citation>
    <scope>NUCLEOTIDE SEQUENCE [LARGE SCALE GENOMIC DNA]</scope>
    <source>
        <strain evidence="2">IBT 13039</strain>
    </source>
</reference>